<comment type="caution">
    <text evidence="4">The sequence shown here is derived from an EMBL/GenBank/DDBJ whole genome shotgun (WGS) entry which is preliminary data.</text>
</comment>
<organism evidence="4 5">
    <name type="scientific">Streptomonospora halophila</name>
    <dbReference type="NCBI Taxonomy" id="427369"/>
    <lineage>
        <taxon>Bacteria</taxon>
        <taxon>Bacillati</taxon>
        <taxon>Actinomycetota</taxon>
        <taxon>Actinomycetes</taxon>
        <taxon>Streptosporangiales</taxon>
        <taxon>Nocardiopsidaceae</taxon>
        <taxon>Streptomonospora</taxon>
    </lineage>
</organism>
<feature type="transmembrane region" description="Helical" evidence="2">
    <location>
        <begin position="170"/>
        <end position="189"/>
    </location>
</feature>
<feature type="compositionally biased region" description="Low complexity" evidence="1">
    <location>
        <begin position="290"/>
        <end position="302"/>
    </location>
</feature>
<dbReference type="SUPFAM" id="SSF54909">
    <property type="entry name" value="Dimeric alpha+beta barrel"/>
    <property type="match status" value="1"/>
</dbReference>
<dbReference type="InterPro" id="IPR007138">
    <property type="entry name" value="ABM_dom"/>
</dbReference>
<dbReference type="Pfam" id="PF03992">
    <property type="entry name" value="ABM"/>
    <property type="match status" value="1"/>
</dbReference>
<accession>A0ABP9GKC0</accession>
<protein>
    <recommendedName>
        <fullName evidence="3">ABM domain-containing protein</fullName>
    </recommendedName>
</protein>
<reference evidence="5" key="1">
    <citation type="journal article" date="2019" name="Int. J. Syst. Evol. Microbiol.">
        <title>The Global Catalogue of Microorganisms (GCM) 10K type strain sequencing project: providing services to taxonomists for standard genome sequencing and annotation.</title>
        <authorList>
            <consortium name="The Broad Institute Genomics Platform"/>
            <consortium name="The Broad Institute Genome Sequencing Center for Infectious Disease"/>
            <person name="Wu L."/>
            <person name="Ma J."/>
        </authorList>
    </citation>
    <scope>NUCLEOTIDE SEQUENCE [LARGE SCALE GENOMIC DNA]</scope>
    <source>
        <strain evidence="5">JCM 18123</strain>
    </source>
</reference>
<dbReference type="Proteomes" id="UP001499993">
    <property type="component" value="Unassembled WGS sequence"/>
</dbReference>
<name>A0ABP9GKC0_9ACTN</name>
<feature type="compositionally biased region" description="Basic residues" evidence="1">
    <location>
        <begin position="225"/>
        <end position="235"/>
    </location>
</feature>
<keyword evidence="2" id="KW-0812">Transmembrane</keyword>
<feature type="compositionally biased region" description="Acidic residues" evidence="1">
    <location>
        <begin position="264"/>
        <end position="284"/>
    </location>
</feature>
<evidence type="ECO:0000313" key="4">
    <source>
        <dbReference type="EMBL" id="GAA4938957.1"/>
    </source>
</evidence>
<sequence>MVEVGLAFVCALVAWSASAALIARGARRPRLFAAAWGASAVVLGIALSAAFPGALLGFNEATFRILQIGIGHLGPLLIGWGAVEYAVGSARARFGTRLVVTTLGVVPLVVLTMDRLRGRFDNDYPVMREHYDTIPALALALVHVFAAVALVACAIVVARRLRDQPRLSRHELSVLALMGLAVLLEVVVSRFGLGILGQLLMLGALAALWVGFLRAVDPPRERPNRRARGRSRSGRGRGDERGDDAADDEEDGVWGRRRRRDRDEYDDDYDGYDGYDGYDDEPYDDRDARGAPAGRQAPASSRQQRILGVITIYTLADGRADAFDEAADEVVDQVARNEPDTLLFACHTVPSAPLQRIVYAIYRDELAMEEHEQQPHVLEFGRRSTAAVVATNVIELSLAGASATDNLASMLMPR</sequence>
<evidence type="ECO:0000256" key="1">
    <source>
        <dbReference type="SAM" id="MobiDB-lite"/>
    </source>
</evidence>
<dbReference type="RefSeq" id="WP_345556389.1">
    <property type="nucleotide sequence ID" value="NZ_BAABIK010000009.1"/>
</dbReference>
<dbReference type="EMBL" id="BAABIK010000009">
    <property type="protein sequence ID" value="GAA4938957.1"/>
    <property type="molecule type" value="Genomic_DNA"/>
</dbReference>
<feature type="region of interest" description="Disordered" evidence="1">
    <location>
        <begin position="220"/>
        <end position="302"/>
    </location>
</feature>
<feature type="transmembrane region" description="Helical" evidence="2">
    <location>
        <begin position="133"/>
        <end position="158"/>
    </location>
</feature>
<feature type="transmembrane region" description="Helical" evidence="2">
    <location>
        <begin position="35"/>
        <end position="58"/>
    </location>
</feature>
<proteinExistence type="predicted"/>
<dbReference type="PROSITE" id="PS51725">
    <property type="entry name" value="ABM"/>
    <property type="match status" value="1"/>
</dbReference>
<evidence type="ECO:0000259" key="3">
    <source>
        <dbReference type="PROSITE" id="PS51725"/>
    </source>
</evidence>
<keyword evidence="2" id="KW-0472">Membrane</keyword>
<keyword evidence="2" id="KW-1133">Transmembrane helix</keyword>
<dbReference type="InterPro" id="IPR011008">
    <property type="entry name" value="Dimeric_a/b-barrel"/>
</dbReference>
<dbReference type="Gene3D" id="3.30.70.100">
    <property type="match status" value="1"/>
</dbReference>
<gene>
    <name evidence="4" type="ORF">GCM10023224_20370</name>
</gene>
<keyword evidence="5" id="KW-1185">Reference proteome</keyword>
<feature type="transmembrane region" description="Helical" evidence="2">
    <location>
        <begin position="195"/>
        <end position="216"/>
    </location>
</feature>
<feature type="transmembrane region" description="Helical" evidence="2">
    <location>
        <begin position="94"/>
        <end position="113"/>
    </location>
</feature>
<evidence type="ECO:0000313" key="5">
    <source>
        <dbReference type="Proteomes" id="UP001499993"/>
    </source>
</evidence>
<feature type="domain" description="ABM" evidence="3">
    <location>
        <begin position="307"/>
        <end position="398"/>
    </location>
</feature>
<evidence type="ECO:0000256" key="2">
    <source>
        <dbReference type="SAM" id="Phobius"/>
    </source>
</evidence>